<sequence>MRVELVVVVVVAMLLTPYPAQAAQDQAGPQATPLFVDRAKELDLSEQYTGGWEFFVGGGVAAFDCNGDLLPELYLAGGSAEATLLRNTTKARGNDISMVAATPDILRQTGVIGAYPLDINSDGILDLFILRVGENLLLKGGADCSFTPFDGLGFDGGNSWTTAFSASWEKGNILPTLAVGNYVDRSDPKGPFEACDNNYLFRPRGDKYPAPIVLKPGYCALSMLFSDWGRNGRQDLRVSNDRHYYVRGGLEQMWAMEAKPRLFTAADGWKEYSIWGMGIASRDIDGDGFAEVFLSSMGDQKLQRYDPSQKGPAFVDMTYEVGATAQRPYKGDDGRPSTGWQISFGDVDNDGLDDVFIAKGNVEEMPSTAMKDPNNLLMQQKDGTFTEAGGVSGLGTTERSRGAALIDLNLDGKLDVVVVNRNAPVEINQNVSANVGNWLALDLSEDGANRDAVGAWIEVKGKVSSKERRWSREITVGGGDASGVAAPEHFGLGALDKVSVRVIWPDGVKSRWYQVKANQILRLERRGAGLDISVL</sequence>
<reference evidence="3" key="1">
    <citation type="submission" date="2018-06" db="EMBL/GenBank/DDBJ databases">
        <authorList>
            <person name="Zhirakovskaya E."/>
        </authorList>
    </citation>
    <scope>NUCLEOTIDE SEQUENCE</scope>
</reference>
<dbReference type="Pfam" id="PF07593">
    <property type="entry name" value="UnbV_ASPIC"/>
    <property type="match status" value="1"/>
</dbReference>
<evidence type="ECO:0000259" key="2">
    <source>
        <dbReference type="Pfam" id="PF07593"/>
    </source>
</evidence>
<name>A0A3B0U106_9ZZZZ</name>
<dbReference type="InterPro" id="IPR027039">
    <property type="entry name" value="Crtac1"/>
</dbReference>
<proteinExistence type="predicted"/>
<protein>
    <submittedName>
        <fullName evidence="3">FG-GAP repeat domain protein</fullName>
    </submittedName>
</protein>
<dbReference type="Pfam" id="PF13517">
    <property type="entry name" value="FG-GAP_3"/>
    <property type="match status" value="1"/>
</dbReference>
<evidence type="ECO:0000256" key="1">
    <source>
        <dbReference type="ARBA" id="ARBA00022729"/>
    </source>
</evidence>
<keyword evidence="1" id="KW-0732">Signal</keyword>
<dbReference type="PANTHER" id="PTHR16026:SF0">
    <property type="entry name" value="CARTILAGE ACIDIC PROTEIN 1"/>
    <property type="match status" value="1"/>
</dbReference>
<dbReference type="AlphaFoldDB" id="A0A3B0U106"/>
<dbReference type="EMBL" id="UOEO01000009">
    <property type="protein sequence ID" value="VAW14484.1"/>
    <property type="molecule type" value="Genomic_DNA"/>
</dbReference>
<dbReference type="InterPro" id="IPR011519">
    <property type="entry name" value="UnbV_ASPIC"/>
</dbReference>
<organism evidence="3">
    <name type="scientific">hydrothermal vent metagenome</name>
    <dbReference type="NCBI Taxonomy" id="652676"/>
    <lineage>
        <taxon>unclassified sequences</taxon>
        <taxon>metagenomes</taxon>
        <taxon>ecological metagenomes</taxon>
    </lineage>
</organism>
<dbReference type="InterPro" id="IPR028994">
    <property type="entry name" value="Integrin_alpha_N"/>
</dbReference>
<dbReference type="SUPFAM" id="SSF69318">
    <property type="entry name" value="Integrin alpha N-terminal domain"/>
    <property type="match status" value="1"/>
</dbReference>
<dbReference type="Gene3D" id="2.130.10.130">
    <property type="entry name" value="Integrin alpha, N-terminal"/>
    <property type="match status" value="1"/>
</dbReference>
<gene>
    <name evidence="3" type="ORF">MNBD_ALPHA12-1768</name>
</gene>
<dbReference type="PANTHER" id="PTHR16026">
    <property type="entry name" value="CARTILAGE ACIDIC PROTEIN 1"/>
    <property type="match status" value="1"/>
</dbReference>
<dbReference type="InterPro" id="IPR013517">
    <property type="entry name" value="FG-GAP"/>
</dbReference>
<accession>A0A3B0U106</accession>
<feature type="domain" description="ASPIC/UnbV" evidence="2">
    <location>
        <begin position="452"/>
        <end position="521"/>
    </location>
</feature>
<evidence type="ECO:0000313" key="3">
    <source>
        <dbReference type="EMBL" id="VAW14484.1"/>
    </source>
</evidence>